<reference evidence="2" key="1">
    <citation type="journal article" date="2023" name="Front. Plant Sci.">
        <title>Chromosomal-level genome assembly of Melastoma candidum provides insights into trichome evolution.</title>
        <authorList>
            <person name="Zhong Y."/>
            <person name="Wu W."/>
            <person name="Sun C."/>
            <person name="Zou P."/>
            <person name="Liu Y."/>
            <person name="Dai S."/>
            <person name="Zhou R."/>
        </authorList>
    </citation>
    <scope>NUCLEOTIDE SEQUENCE [LARGE SCALE GENOMIC DNA]</scope>
</reference>
<sequence>MESYGVLPPLPSSDLLFNGGDELFGALGPFIPSYPPPLHLLQAGFCKPDPSEFLLAGPLGLNNLTPSQISQIQAQFELPDAADSPFDYDCPLQVSSHGSAILGPKPVPMKQTSRSGGSPGQKMYRGVRQRHWGKWVAEIRLPRNRTRLWLGTFDTAVEAALAYDHAAYKLRGESARLNFPHLKICTVPGYELLQISVDAKLEAICQSLADGKKQSGGRRISSRKKKAKVSVEDSKPAISDDGWDEGPPMEESSESSPLSGLTFEDVVEGWESVRVGERLGSLSKYPSEIDWSSI</sequence>
<accession>A0ACB9SEB2</accession>
<gene>
    <name evidence="1" type="ORF">MLD38_001975</name>
</gene>
<name>A0ACB9SEB2_9MYRT</name>
<keyword evidence="2" id="KW-1185">Reference proteome</keyword>
<comment type="caution">
    <text evidence="1">The sequence shown here is derived from an EMBL/GenBank/DDBJ whole genome shotgun (WGS) entry which is preliminary data.</text>
</comment>
<dbReference type="Proteomes" id="UP001057402">
    <property type="component" value="Chromosome 1"/>
</dbReference>
<organism evidence="1 2">
    <name type="scientific">Melastoma candidum</name>
    <dbReference type="NCBI Taxonomy" id="119954"/>
    <lineage>
        <taxon>Eukaryota</taxon>
        <taxon>Viridiplantae</taxon>
        <taxon>Streptophyta</taxon>
        <taxon>Embryophyta</taxon>
        <taxon>Tracheophyta</taxon>
        <taxon>Spermatophyta</taxon>
        <taxon>Magnoliopsida</taxon>
        <taxon>eudicotyledons</taxon>
        <taxon>Gunneridae</taxon>
        <taxon>Pentapetalae</taxon>
        <taxon>rosids</taxon>
        <taxon>malvids</taxon>
        <taxon>Myrtales</taxon>
        <taxon>Melastomataceae</taxon>
        <taxon>Melastomatoideae</taxon>
        <taxon>Melastomateae</taxon>
        <taxon>Melastoma</taxon>
    </lineage>
</organism>
<protein>
    <submittedName>
        <fullName evidence="1">Uncharacterized protein</fullName>
    </submittedName>
</protein>
<dbReference type="EMBL" id="CM042880">
    <property type="protein sequence ID" value="KAI4389791.1"/>
    <property type="molecule type" value="Genomic_DNA"/>
</dbReference>
<proteinExistence type="predicted"/>
<evidence type="ECO:0000313" key="1">
    <source>
        <dbReference type="EMBL" id="KAI4389791.1"/>
    </source>
</evidence>
<evidence type="ECO:0000313" key="2">
    <source>
        <dbReference type="Proteomes" id="UP001057402"/>
    </source>
</evidence>